<evidence type="ECO:0000256" key="2">
    <source>
        <dbReference type="SAM" id="MobiDB-lite"/>
    </source>
</evidence>
<dbReference type="InterPro" id="IPR006307">
    <property type="entry name" value="BsaZ-like"/>
</dbReference>
<keyword evidence="3" id="KW-0812">Transmembrane</keyword>
<dbReference type="InterPro" id="IPR006135">
    <property type="entry name" value="T3SS_substrate_exporter"/>
</dbReference>
<proteinExistence type="predicted"/>
<dbReference type="NCBIfam" id="TIGR01404">
    <property type="entry name" value="FlhB_rel_III"/>
    <property type="match status" value="1"/>
</dbReference>
<feature type="region of interest" description="Disordered" evidence="2">
    <location>
        <begin position="357"/>
        <end position="390"/>
    </location>
</feature>
<accession>A0ABS6PWT0</accession>
<comment type="caution">
    <text evidence="4">The sequence shown here is derived from an EMBL/GenBank/DDBJ whole genome shotgun (WGS) entry which is preliminary data.</text>
</comment>
<keyword evidence="3" id="KW-0472">Membrane</keyword>
<dbReference type="Pfam" id="PF01312">
    <property type="entry name" value="Bac_export_2"/>
    <property type="match status" value="1"/>
</dbReference>
<keyword evidence="3" id="KW-1133">Transmembrane helix</keyword>
<feature type="transmembrane region" description="Helical" evidence="3">
    <location>
        <begin position="135"/>
        <end position="157"/>
    </location>
</feature>
<evidence type="ECO:0000313" key="4">
    <source>
        <dbReference type="EMBL" id="MBV4464937.1"/>
    </source>
</evidence>
<evidence type="ECO:0000256" key="1">
    <source>
        <dbReference type="ARBA" id="ARBA00023026"/>
    </source>
</evidence>
<protein>
    <submittedName>
        <fullName evidence="4">Type III secretion system export apparatus subunit SctU</fullName>
    </submittedName>
</protein>
<gene>
    <name evidence="4" type="primary">sctU</name>
    <name evidence="4" type="ORF">KVG95_16545</name>
</gene>
<organism evidence="4 5">
    <name type="scientific">Pseudomonas farris</name>
    <dbReference type="NCBI Taxonomy" id="2841207"/>
    <lineage>
        <taxon>Bacteria</taxon>
        <taxon>Pseudomonadati</taxon>
        <taxon>Pseudomonadota</taxon>
        <taxon>Gammaproteobacteria</taxon>
        <taxon>Pseudomonadales</taxon>
        <taxon>Pseudomonadaceae</taxon>
        <taxon>Pseudomonas</taxon>
    </lineage>
</organism>
<feature type="transmembrane region" description="Helical" evidence="3">
    <location>
        <begin position="31"/>
        <end position="50"/>
    </location>
</feature>
<feature type="region of interest" description="Disordered" evidence="2">
    <location>
        <begin position="1"/>
        <end position="21"/>
    </location>
</feature>
<dbReference type="Proteomes" id="UP000886900">
    <property type="component" value="Unassembled WGS sequence"/>
</dbReference>
<feature type="transmembrane region" description="Helical" evidence="3">
    <location>
        <begin position="82"/>
        <end position="114"/>
    </location>
</feature>
<sequence>MGEKTEQPTQKKLDDGRKKGEVGQSQDVHKLFIFAALLELILTLASSGIAKLKALVALPLAQLDRPFAAGVNEVLSKAGWDLLLFMLPVLGVAVAMRLIGGWIQFGLLFAPAAIKLDFNRLNPLNQFKQMFSSKQLFNLFNSLCKAVLISTVLYLVLPPALGDLIGLANTDLDTYWLAMIDLFSRLSHTCLGVLLVLAAIDFGLQKYFFMKGQRMDHEDIRKEYKEMEGDPHMKSQRKSLARELTKEPGSQASIRAPVEDADMLLVNPTHYAVALFYRPEQTPLPRIVCKGHDAQARELIERARQAGVPVIRFVWLARTLYHSDVGHFIPRATLQAVAQVYRLLRELDEHSDKELIEMPEAPEQASPLFARNQTLRPSHSEQRNLPEHPE</sequence>
<evidence type="ECO:0000313" key="5">
    <source>
        <dbReference type="Proteomes" id="UP000886900"/>
    </source>
</evidence>
<feature type="transmembrane region" description="Helical" evidence="3">
    <location>
        <begin position="186"/>
        <end position="204"/>
    </location>
</feature>
<dbReference type="PANTHER" id="PTHR30531:SF14">
    <property type="entry name" value="SURFACE PRESENTATION OF ANTIGENS PROTEIN SPAS"/>
    <property type="match status" value="1"/>
</dbReference>
<evidence type="ECO:0000256" key="3">
    <source>
        <dbReference type="SAM" id="Phobius"/>
    </source>
</evidence>
<dbReference type="PANTHER" id="PTHR30531">
    <property type="entry name" value="FLAGELLAR BIOSYNTHETIC PROTEIN FLHB"/>
    <property type="match status" value="1"/>
</dbReference>
<feature type="compositionally biased region" description="Basic and acidic residues" evidence="2">
    <location>
        <begin position="378"/>
        <end position="390"/>
    </location>
</feature>
<dbReference type="RefSeq" id="WP_217857178.1">
    <property type="nucleotide sequence ID" value="NZ_JAHSTV010000007.1"/>
</dbReference>
<keyword evidence="5" id="KW-1185">Reference proteome</keyword>
<dbReference type="EMBL" id="JAHSTV010000007">
    <property type="protein sequence ID" value="MBV4464937.1"/>
    <property type="molecule type" value="Genomic_DNA"/>
</dbReference>
<reference evidence="4" key="1">
    <citation type="submission" date="2021-06" db="EMBL/GenBank/DDBJ databases">
        <title>Updating the genus Pseudomonas: Description of 43 new species and partition of the Pseudomonas putida group.</title>
        <authorList>
            <person name="Girard L."/>
            <person name="Lood C."/>
            <person name="Vandamme P."/>
            <person name="Rokni-Zadeh H."/>
            <person name="Van Noort V."/>
            <person name="Hofte M."/>
            <person name="Lavigne R."/>
            <person name="De Mot R."/>
        </authorList>
    </citation>
    <scope>NUCLEOTIDE SEQUENCE</scope>
    <source>
        <strain evidence="4">SWRI79</strain>
    </source>
</reference>
<keyword evidence="1" id="KW-0843">Virulence</keyword>
<name>A0ABS6PWT0_9PSED</name>